<name>U5EC11_NOCAS</name>
<reference evidence="1 2" key="1">
    <citation type="journal article" date="2014" name="BMC Genomics">
        <title>Genome based analysis of type-I polyketide synthase and nonribosomal peptide synthetase gene clusters in seven strains of five representative Nocardia species.</title>
        <authorList>
            <person name="Komaki H."/>
            <person name="Ichikawa N."/>
            <person name="Hosoyama A."/>
            <person name="Takahashi-Nakaguchi A."/>
            <person name="Matsuzawa T."/>
            <person name="Suzuki K."/>
            <person name="Fujita N."/>
            <person name="Gonoi T."/>
        </authorList>
    </citation>
    <scope>NUCLEOTIDE SEQUENCE [LARGE SCALE GENOMIC DNA]</scope>
    <source>
        <strain evidence="1 2">NBRC 15531</strain>
    </source>
</reference>
<dbReference type="EMBL" id="BAFO02000020">
    <property type="protein sequence ID" value="GAD83966.1"/>
    <property type="molecule type" value="Genomic_DNA"/>
</dbReference>
<gene>
    <name evidence="1" type="ORF">NCAST_20_05360</name>
</gene>
<organism evidence="1 2">
    <name type="scientific">Nocardia asteroides NBRC 15531</name>
    <dbReference type="NCBI Taxonomy" id="1110697"/>
    <lineage>
        <taxon>Bacteria</taxon>
        <taxon>Bacillati</taxon>
        <taxon>Actinomycetota</taxon>
        <taxon>Actinomycetes</taxon>
        <taxon>Mycobacteriales</taxon>
        <taxon>Nocardiaceae</taxon>
        <taxon>Nocardia</taxon>
    </lineage>
</organism>
<dbReference type="SUPFAM" id="SSF55729">
    <property type="entry name" value="Acyl-CoA N-acyltransferases (Nat)"/>
    <property type="match status" value="1"/>
</dbReference>
<dbReference type="OrthoDB" id="5175138at2"/>
<evidence type="ECO:0000313" key="1">
    <source>
        <dbReference type="EMBL" id="GAD83966.1"/>
    </source>
</evidence>
<accession>U5EC11</accession>
<dbReference type="AlphaFoldDB" id="U5EC11"/>
<dbReference type="GeneID" id="91519688"/>
<sequence>MRVSVHTGVGQAAGGADAGGLHYLDDLSGCRVRVGTPAELPELWRRYVDGALVVYRHYGVEDALDIESIADGRTTTMFLVAQDPDGTVVAGLRAHGPHRTADEIAGFQPWLGAEGERELRAAVAERVPAGVIETKGAWSTRERPRRPELGELLARGIVHLAWLLDARYVFGASPLHRLELYGSSGAQQPPEIPAVNYPDDRYVTVPIWWDLEDLSTATPSQRELVTVERAQLATTRVPAGNPELS</sequence>
<comment type="caution">
    <text evidence="1">The sequence shown here is derived from an EMBL/GenBank/DDBJ whole genome shotgun (WGS) entry which is preliminary data.</text>
</comment>
<keyword evidence="2" id="KW-1185">Reference proteome</keyword>
<protein>
    <submittedName>
        <fullName evidence="1">Uncharacterized protein</fullName>
    </submittedName>
</protein>
<dbReference type="eggNOG" id="ENOG5033WAI">
    <property type="taxonomic scope" value="Bacteria"/>
</dbReference>
<dbReference type="RefSeq" id="WP_019049205.1">
    <property type="nucleotide sequence ID" value="NZ_BAFO02000020.1"/>
</dbReference>
<evidence type="ECO:0000313" key="2">
    <source>
        <dbReference type="Proteomes" id="UP000017048"/>
    </source>
</evidence>
<proteinExistence type="predicted"/>
<dbReference type="STRING" id="1824.SAMN05444423_1011272"/>
<dbReference type="InterPro" id="IPR016181">
    <property type="entry name" value="Acyl_CoA_acyltransferase"/>
</dbReference>
<dbReference type="Proteomes" id="UP000017048">
    <property type="component" value="Unassembled WGS sequence"/>
</dbReference>